<reference evidence="9" key="3">
    <citation type="submission" date="2011-03" db="EMBL/GenBank/DDBJ databases">
        <title>Annotation of Magnaporthe poae ATCC 64411.</title>
        <authorList>
            <person name="Ma L.-J."/>
            <person name="Dead R."/>
            <person name="Young S.K."/>
            <person name="Zeng Q."/>
            <person name="Gargeya S."/>
            <person name="Fitzgerald M."/>
            <person name="Haas B."/>
            <person name="Abouelleil A."/>
            <person name="Alvarado L."/>
            <person name="Arachchi H.M."/>
            <person name="Berlin A."/>
            <person name="Brown A."/>
            <person name="Chapman S.B."/>
            <person name="Chen Z."/>
            <person name="Dunbar C."/>
            <person name="Freedman E."/>
            <person name="Gearin G."/>
            <person name="Gellesch M."/>
            <person name="Goldberg J."/>
            <person name="Griggs A."/>
            <person name="Gujja S."/>
            <person name="Heiman D."/>
            <person name="Howarth C."/>
            <person name="Larson L."/>
            <person name="Lui A."/>
            <person name="MacDonald P.J.P."/>
            <person name="Mehta T."/>
            <person name="Montmayeur A."/>
            <person name="Murphy C."/>
            <person name="Neiman D."/>
            <person name="Pearson M."/>
            <person name="Priest M."/>
            <person name="Roberts A."/>
            <person name="Saif S."/>
            <person name="Shea T."/>
            <person name="Shenoy N."/>
            <person name="Sisk P."/>
            <person name="Stolte C."/>
            <person name="Sykes S."/>
            <person name="Yandava C."/>
            <person name="Wortman J."/>
            <person name="Nusbaum C."/>
            <person name="Birren B."/>
        </authorList>
    </citation>
    <scope>NUCLEOTIDE SEQUENCE</scope>
    <source>
        <strain evidence="9">ATCC 64411</strain>
    </source>
</reference>
<proteinExistence type="inferred from homology"/>
<reference evidence="10" key="5">
    <citation type="submission" date="2015-06" db="UniProtKB">
        <authorList>
            <consortium name="EnsemblFungi"/>
        </authorList>
    </citation>
    <scope>IDENTIFICATION</scope>
    <source>
        <strain evidence="10">ATCC 64411</strain>
    </source>
</reference>
<dbReference type="PANTHER" id="PTHR48182">
    <property type="entry name" value="PROTEIN SERAC1"/>
    <property type="match status" value="1"/>
</dbReference>
<keyword evidence="6" id="KW-0496">Mitochondrion</keyword>
<evidence type="ECO:0000259" key="8">
    <source>
        <dbReference type="Pfam" id="PF05057"/>
    </source>
</evidence>
<protein>
    <recommendedName>
        <fullName evidence="8">DUF676 domain-containing protein</fullName>
    </recommendedName>
</protein>
<dbReference type="GO" id="GO:0005783">
    <property type="term" value="C:endoplasmic reticulum"/>
    <property type="evidence" value="ECO:0007669"/>
    <property type="project" value="UniProtKB-SubCell"/>
</dbReference>
<dbReference type="GO" id="GO:0016020">
    <property type="term" value="C:membrane"/>
    <property type="evidence" value="ECO:0007669"/>
    <property type="project" value="UniProtKB-SubCell"/>
</dbReference>
<reference evidence="10" key="4">
    <citation type="journal article" date="2015" name="G3 (Bethesda)">
        <title>Genome sequences of three phytopathogenic species of the Magnaporthaceae family of fungi.</title>
        <authorList>
            <person name="Okagaki L.H."/>
            <person name="Nunes C.C."/>
            <person name="Sailsbery J."/>
            <person name="Clay B."/>
            <person name="Brown D."/>
            <person name="John T."/>
            <person name="Oh Y."/>
            <person name="Young N."/>
            <person name="Fitzgerald M."/>
            <person name="Haas B.J."/>
            <person name="Zeng Q."/>
            <person name="Young S."/>
            <person name="Adiconis X."/>
            <person name="Fan L."/>
            <person name="Levin J.Z."/>
            <person name="Mitchell T.K."/>
            <person name="Okubara P.A."/>
            <person name="Farman M.L."/>
            <person name="Kohn L.M."/>
            <person name="Birren B."/>
            <person name="Ma L.-J."/>
            <person name="Dean R.A."/>
        </authorList>
    </citation>
    <scope>NUCLEOTIDE SEQUENCE</scope>
    <source>
        <strain evidence="10">ATCC 64411 / 73-15</strain>
    </source>
</reference>
<evidence type="ECO:0000256" key="5">
    <source>
        <dbReference type="ARBA" id="ARBA00022824"/>
    </source>
</evidence>
<dbReference type="AlphaFoldDB" id="A0A0C4E5Q3"/>
<sequence length="286" mass="32197">MEPKKDLVVETLYDPALQGLAVTFDLILIHGLNGGYLKTWTHEATNVCWPKDLLPKEMPNVRVLSFAYDADIYGNTSVAGIRGNAQALLARLRDLRDDRDFGRPIVFVAHSLGGIVLKQALYAARIDSRYQHLLLATYGFLLYGTPHLGADQSQWLSIAKAFAPMAGWRFGWKGRWSELVDSLTRNSSDISNICEDFRFLARRFAIVSFYETKTWPGTGTLIVDKTSARMFLEHEEQVPLDADHLNLCRFESADDPGFRTTCWYISRVAKGLGHGLDGRTVVRIGR</sequence>
<accession>A0A0C4E5Q3</accession>
<dbReference type="SUPFAM" id="SSF53474">
    <property type="entry name" value="alpha/beta-Hydrolases"/>
    <property type="match status" value="1"/>
</dbReference>
<dbReference type="EnsemblFungi" id="MAPG_07827T0">
    <property type="protein sequence ID" value="MAPG_07827T0"/>
    <property type="gene ID" value="MAPG_07827"/>
</dbReference>
<evidence type="ECO:0000313" key="9">
    <source>
        <dbReference type="EMBL" id="KLU88844.1"/>
    </source>
</evidence>
<feature type="domain" description="DUF676" evidence="8">
    <location>
        <begin position="27"/>
        <end position="169"/>
    </location>
</feature>
<dbReference type="PANTHER" id="PTHR48182:SF2">
    <property type="entry name" value="PROTEIN SERAC1"/>
    <property type="match status" value="1"/>
</dbReference>
<dbReference type="eggNOG" id="KOG2029">
    <property type="taxonomic scope" value="Eukaryota"/>
</dbReference>
<dbReference type="Proteomes" id="UP000011715">
    <property type="component" value="Unassembled WGS sequence"/>
</dbReference>
<keyword evidence="11" id="KW-1185">Reference proteome</keyword>
<dbReference type="EMBL" id="GL876972">
    <property type="protein sequence ID" value="KLU88844.1"/>
    <property type="molecule type" value="Genomic_DNA"/>
</dbReference>
<dbReference type="OMA" id="DHRTICK"/>
<evidence type="ECO:0000256" key="7">
    <source>
        <dbReference type="ARBA" id="ARBA00023136"/>
    </source>
</evidence>
<evidence type="ECO:0000256" key="2">
    <source>
        <dbReference type="ARBA" id="ARBA00004240"/>
    </source>
</evidence>
<evidence type="ECO:0000256" key="1">
    <source>
        <dbReference type="ARBA" id="ARBA00004173"/>
    </source>
</evidence>
<dbReference type="InterPro" id="IPR029058">
    <property type="entry name" value="AB_hydrolase_fold"/>
</dbReference>
<comment type="similarity">
    <text evidence="4">Belongs to the putative lipase ROG1 family.</text>
</comment>
<organism evidence="10 11">
    <name type="scientific">Magnaporthiopsis poae (strain ATCC 64411 / 73-15)</name>
    <name type="common">Kentucky bluegrass fungus</name>
    <name type="synonym">Magnaporthe poae</name>
    <dbReference type="NCBI Taxonomy" id="644358"/>
    <lineage>
        <taxon>Eukaryota</taxon>
        <taxon>Fungi</taxon>
        <taxon>Dikarya</taxon>
        <taxon>Ascomycota</taxon>
        <taxon>Pezizomycotina</taxon>
        <taxon>Sordariomycetes</taxon>
        <taxon>Sordariomycetidae</taxon>
        <taxon>Magnaporthales</taxon>
        <taxon>Magnaporthaceae</taxon>
        <taxon>Magnaporthiopsis</taxon>
    </lineage>
</organism>
<evidence type="ECO:0000256" key="6">
    <source>
        <dbReference type="ARBA" id="ARBA00023128"/>
    </source>
</evidence>
<dbReference type="Gene3D" id="3.40.50.1820">
    <property type="entry name" value="alpha/beta hydrolase"/>
    <property type="match status" value="1"/>
</dbReference>
<dbReference type="VEuPathDB" id="FungiDB:MAPG_07827"/>
<dbReference type="InterPro" id="IPR007751">
    <property type="entry name" value="DUF676_lipase-like"/>
</dbReference>
<dbReference type="InterPro" id="IPR052374">
    <property type="entry name" value="SERAC1"/>
</dbReference>
<evidence type="ECO:0000313" key="11">
    <source>
        <dbReference type="Proteomes" id="UP000011715"/>
    </source>
</evidence>
<dbReference type="OrthoDB" id="1658288at2759"/>
<keyword evidence="5" id="KW-0256">Endoplasmic reticulum</keyword>
<keyword evidence="7" id="KW-0472">Membrane</keyword>
<reference evidence="11" key="2">
    <citation type="submission" date="2010-05" db="EMBL/GenBank/DDBJ databases">
        <title>The genome sequence of Magnaporthe poae strain ATCC 64411.</title>
        <authorList>
            <person name="Ma L.-J."/>
            <person name="Dead R."/>
            <person name="Young S."/>
            <person name="Zeng Q."/>
            <person name="Koehrsen M."/>
            <person name="Alvarado L."/>
            <person name="Berlin A."/>
            <person name="Chapman S.B."/>
            <person name="Chen Z."/>
            <person name="Freedman E."/>
            <person name="Gellesch M."/>
            <person name="Goldberg J."/>
            <person name="Griggs A."/>
            <person name="Gujja S."/>
            <person name="Heilman E.R."/>
            <person name="Heiman D."/>
            <person name="Hepburn T."/>
            <person name="Howarth C."/>
            <person name="Jen D."/>
            <person name="Larson L."/>
            <person name="Mehta T."/>
            <person name="Neiman D."/>
            <person name="Pearson M."/>
            <person name="Roberts A."/>
            <person name="Saif S."/>
            <person name="Shea T."/>
            <person name="Shenoy N."/>
            <person name="Sisk P."/>
            <person name="Stolte C."/>
            <person name="Sykes S."/>
            <person name="Walk T."/>
            <person name="White J."/>
            <person name="Yandava C."/>
            <person name="Haas B."/>
            <person name="Nusbaum C."/>
            <person name="Birren B."/>
        </authorList>
    </citation>
    <scope>NUCLEOTIDE SEQUENCE [LARGE SCALE GENOMIC DNA]</scope>
    <source>
        <strain evidence="11">ATCC 64411 / 73-15</strain>
    </source>
</reference>
<dbReference type="EMBL" id="ADBL01001899">
    <property type="status" value="NOT_ANNOTATED_CDS"/>
    <property type="molecule type" value="Genomic_DNA"/>
</dbReference>
<dbReference type="GO" id="GO:0005739">
    <property type="term" value="C:mitochondrion"/>
    <property type="evidence" value="ECO:0007669"/>
    <property type="project" value="UniProtKB-SubCell"/>
</dbReference>
<reference evidence="9" key="1">
    <citation type="submission" date="2010-05" db="EMBL/GenBank/DDBJ databases">
        <title>The Genome Sequence of Magnaporthe poae strain ATCC 64411.</title>
        <authorList>
            <consortium name="The Broad Institute Genome Sequencing Platform"/>
            <consortium name="Broad Institute Genome Sequencing Center for Infectious Disease"/>
            <person name="Ma L.-J."/>
            <person name="Dead R."/>
            <person name="Young S."/>
            <person name="Zeng Q."/>
            <person name="Koehrsen M."/>
            <person name="Alvarado L."/>
            <person name="Berlin A."/>
            <person name="Chapman S.B."/>
            <person name="Chen Z."/>
            <person name="Freedman E."/>
            <person name="Gellesch M."/>
            <person name="Goldberg J."/>
            <person name="Griggs A."/>
            <person name="Gujja S."/>
            <person name="Heilman E.R."/>
            <person name="Heiman D."/>
            <person name="Hepburn T."/>
            <person name="Howarth C."/>
            <person name="Jen D."/>
            <person name="Larson L."/>
            <person name="Mehta T."/>
            <person name="Neiman D."/>
            <person name="Pearson M."/>
            <person name="Roberts A."/>
            <person name="Saif S."/>
            <person name="Shea T."/>
            <person name="Shenoy N."/>
            <person name="Sisk P."/>
            <person name="Stolte C."/>
            <person name="Sykes S."/>
            <person name="Walk T."/>
            <person name="White J."/>
            <person name="Yandava C."/>
            <person name="Haas B."/>
            <person name="Nusbaum C."/>
            <person name="Birren B."/>
        </authorList>
    </citation>
    <scope>NUCLEOTIDE SEQUENCE</scope>
    <source>
        <strain evidence="9">ATCC 64411</strain>
    </source>
</reference>
<evidence type="ECO:0000256" key="4">
    <source>
        <dbReference type="ARBA" id="ARBA00007920"/>
    </source>
</evidence>
<dbReference type="Pfam" id="PF05057">
    <property type="entry name" value="DUF676"/>
    <property type="match status" value="1"/>
</dbReference>
<evidence type="ECO:0000313" key="10">
    <source>
        <dbReference type="EnsemblFungi" id="MAPG_07827T0"/>
    </source>
</evidence>
<name>A0A0C4E5Q3_MAGP6</name>
<comment type="subcellular location">
    <subcellularLocation>
        <location evidence="2">Endoplasmic reticulum</location>
    </subcellularLocation>
    <subcellularLocation>
        <location evidence="3">Membrane</location>
    </subcellularLocation>
    <subcellularLocation>
        <location evidence="1">Mitochondrion</location>
    </subcellularLocation>
</comment>
<gene>
    <name evidence="9" type="ORF">MAPG_07827</name>
</gene>
<evidence type="ECO:0000256" key="3">
    <source>
        <dbReference type="ARBA" id="ARBA00004370"/>
    </source>
</evidence>